<comment type="caution">
    <text evidence="6">The sequence shown here is derived from an EMBL/GenBank/DDBJ whole genome shotgun (WGS) entry which is preliminary data.</text>
</comment>
<dbReference type="GO" id="GO:0008113">
    <property type="term" value="F:peptide-methionine (S)-S-oxide reductase activity"/>
    <property type="evidence" value="ECO:0007669"/>
    <property type="project" value="UniProtKB-EC"/>
</dbReference>
<dbReference type="Pfam" id="PF01625">
    <property type="entry name" value="PMSR"/>
    <property type="match status" value="1"/>
</dbReference>
<dbReference type="SUPFAM" id="SSF55068">
    <property type="entry name" value="Peptide methionine sulfoxide reductase"/>
    <property type="match status" value="1"/>
</dbReference>
<dbReference type="InterPro" id="IPR050162">
    <property type="entry name" value="MsrA_MetSO_reductase"/>
</dbReference>
<reference evidence="7" key="1">
    <citation type="journal article" date="2019" name="Int. J. Syst. Evol. Microbiol.">
        <title>The Global Catalogue of Microorganisms (GCM) 10K type strain sequencing project: providing services to taxonomists for standard genome sequencing and annotation.</title>
        <authorList>
            <consortium name="The Broad Institute Genomics Platform"/>
            <consortium name="The Broad Institute Genome Sequencing Center for Infectious Disease"/>
            <person name="Wu L."/>
            <person name="Ma J."/>
        </authorList>
    </citation>
    <scope>NUCLEOTIDE SEQUENCE [LARGE SCALE GENOMIC DNA]</scope>
    <source>
        <strain evidence="7">CGMCC 4.1415</strain>
    </source>
</reference>
<dbReference type="EC" id="1.8.4.11" evidence="4"/>
<evidence type="ECO:0000256" key="4">
    <source>
        <dbReference type="HAMAP-Rule" id="MF_01401"/>
    </source>
</evidence>
<dbReference type="HAMAP" id="MF_01401">
    <property type="entry name" value="MsrA"/>
    <property type="match status" value="1"/>
</dbReference>
<feature type="active site" evidence="4">
    <location>
        <position position="58"/>
    </location>
</feature>
<keyword evidence="7" id="KW-1185">Reference proteome</keyword>
<evidence type="ECO:0000313" key="6">
    <source>
        <dbReference type="EMBL" id="MFC5386264.1"/>
    </source>
</evidence>
<feature type="domain" description="Peptide methionine sulphoxide reductase MsrA" evidence="5">
    <location>
        <begin position="51"/>
        <end position="204"/>
    </location>
</feature>
<evidence type="ECO:0000259" key="5">
    <source>
        <dbReference type="Pfam" id="PF01625"/>
    </source>
</evidence>
<keyword evidence="1 4" id="KW-0560">Oxidoreductase</keyword>
<evidence type="ECO:0000256" key="2">
    <source>
        <dbReference type="ARBA" id="ARBA00047806"/>
    </source>
</evidence>
<dbReference type="PANTHER" id="PTHR42799:SF2">
    <property type="entry name" value="MITOCHONDRIAL PEPTIDE METHIONINE SULFOXIDE REDUCTASE"/>
    <property type="match status" value="1"/>
</dbReference>
<dbReference type="InterPro" id="IPR036509">
    <property type="entry name" value="Met_Sox_Rdtase_MsrA_sf"/>
</dbReference>
<dbReference type="InterPro" id="IPR002569">
    <property type="entry name" value="Met_Sox_Rdtase_MsrA_dom"/>
</dbReference>
<dbReference type="PANTHER" id="PTHR42799">
    <property type="entry name" value="MITOCHONDRIAL PEPTIDE METHIONINE SULFOXIDE REDUCTASE"/>
    <property type="match status" value="1"/>
</dbReference>
<accession>A0ABW0GXZ5</accession>
<sequence>MLFQSTILHQKITMPAAENALPGRVLPIPTAATHFVTGHDLKGPYPEGFEKALFGMGCFWGVERLFWQVPGVWLTASGYAGGVTPNPTYPETCTGLTGHAEVVLIVYDPKIVSYADLLKLFWENHDPTQGMRQGNDIGTTYRSVIYSFSEEQQKQAQASSAAYEARLQAAGRGRITTEIKSAPQFYFAEAEHQQYLAKNPNGYCGLRGTGVSCPIPTGVLT</sequence>
<organism evidence="6 7">
    <name type="scientific">Aquamicrobium segne</name>
    <dbReference type="NCBI Taxonomy" id="469547"/>
    <lineage>
        <taxon>Bacteria</taxon>
        <taxon>Pseudomonadati</taxon>
        <taxon>Pseudomonadota</taxon>
        <taxon>Alphaproteobacteria</taxon>
        <taxon>Hyphomicrobiales</taxon>
        <taxon>Phyllobacteriaceae</taxon>
        <taxon>Aquamicrobium</taxon>
    </lineage>
</organism>
<dbReference type="RefSeq" id="WP_378229169.1">
    <property type="nucleotide sequence ID" value="NZ_JBHSLL010000025.1"/>
</dbReference>
<name>A0ABW0GXZ5_9HYPH</name>
<gene>
    <name evidence="4 6" type="primary">msrA</name>
    <name evidence="6" type="ORF">ACFPLB_09835</name>
</gene>
<comment type="catalytic activity">
    <reaction evidence="2 4">
        <text>L-methionyl-[protein] + [thioredoxin]-disulfide + H2O = L-methionyl-(S)-S-oxide-[protein] + [thioredoxin]-dithiol</text>
        <dbReference type="Rhea" id="RHEA:14217"/>
        <dbReference type="Rhea" id="RHEA-COMP:10698"/>
        <dbReference type="Rhea" id="RHEA-COMP:10700"/>
        <dbReference type="Rhea" id="RHEA-COMP:12313"/>
        <dbReference type="Rhea" id="RHEA-COMP:12315"/>
        <dbReference type="ChEBI" id="CHEBI:15377"/>
        <dbReference type="ChEBI" id="CHEBI:16044"/>
        <dbReference type="ChEBI" id="CHEBI:29950"/>
        <dbReference type="ChEBI" id="CHEBI:44120"/>
        <dbReference type="ChEBI" id="CHEBI:50058"/>
        <dbReference type="EC" id="1.8.4.11"/>
    </reaction>
</comment>
<proteinExistence type="inferred from homology"/>
<dbReference type="EMBL" id="JBHSLL010000025">
    <property type="protein sequence ID" value="MFC5386264.1"/>
    <property type="molecule type" value="Genomic_DNA"/>
</dbReference>
<evidence type="ECO:0000313" key="7">
    <source>
        <dbReference type="Proteomes" id="UP001596016"/>
    </source>
</evidence>
<comment type="function">
    <text evidence="4">Has an important function as a repair enzyme for proteins that have been inactivated by oxidation. Catalyzes the reversible oxidation-reduction of methionine sulfoxide in proteins to methionine.</text>
</comment>
<dbReference type="Gene3D" id="3.30.1060.10">
    <property type="entry name" value="Peptide methionine sulphoxide reductase MsrA"/>
    <property type="match status" value="1"/>
</dbReference>
<dbReference type="Proteomes" id="UP001596016">
    <property type="component" value="Unassembled WGS sequence"/>
</dbReference>
<comment type="catalytic activity">
    <reaction evidence="3 4">
        <text>[thioredoxin]-disulfide + L-methionine + H2O = L-methionine (S)-S-oxide + [thioredoxin]-dithiol</text>
        <dbReference type="Rhea" id="RHEA:19993"/>
        <dbReference type="Rhea" id="RHEA-COMP:10698"/>
        <dbReference type="Rhea" id="RHEA-COMP:10700"/>
        <dbReference type="ChEBI" id="CHEBI:15377"/>
        <dbReference type="ChEBI" id="CHEBI:29950"/>
        <dbReference type="ChEBI" id="CHEBI:50058"/>
        <dbReference type="ChEBI" id="CHEBI:57844"/>
        <dbReference type="ChEBI" id="CHEBI:58772"/>
        <dbReference type="EC" id="1.8.4.11"/>
    </reaction>
</comment>
<dbReference type="NCBIfam" id="TIGR00401">
    <property type="entry name" value="msrA"/>
    <property type="match status" value="1"/>
</dbReference>
<comment type="similarity">
    <text evidence="4">Belongs to the MsrA Met sulfoxide reductase family.</text>
</comment>
<evidence type="ECO:0000256" key="3">
    <source>
        <dbReference type="ARBA" id="ARBA00048782"/>
    </source>
</evidence>
<evidence type="ECO:0000256" key="1">
    <source>
        <dbReference type="ARBA" id="ARBA00023002"/>
    </source>
</evidence>
<protein>
    <recommendedName>
        <fullName evidence="4">Peptide methionine sulfoxide reductase MsrA</fullName>
        <shortName evidence="4">Protein-methionine-S-oxide reductase</shortName>
        <ecNumber evidence="4">1.8.4.11</ecNumber>
    </recommendedName>
    <alternativeName>
        <fullName evidence="4">Peptide-methionine (S)-S-oxide reductase</fullName>
        <shortName evidence="4">Peptide Met(O) reductase</shortName>
    </alternativeName>
</protein>